<gene>
    <name evidence="3" type="ORF">AVDCRST_MAG03-1735</name>
</gene>
<feature type="region of interest" description="Disordered" evidence="1">
    <location>
        <begin position="41"/>
        <end position="60"/>
    </location>
</feature>
<name>A0A6J4PD90_9ACTN</name>
<dbReference type="AlphaFoldDB" id="A0A6J4PD90"/>
<evidence type="ECO:0000313" key="3">
    <source>
        <dbReference type="EMBL" id="CAA9409582.1"/>
    </source>
</evidence>
<sequence>MDAYSEDLRTKIVEAVGRGMPKTQAARTFGVSRSSVKRYVGTATKGEPLAPKRHPGSRPKLDERARRLLEADVECRPAASLKERCLFVRRVAGVSVSESTLSRLLRRLGFTQKNGAWQRASATSS</sequence>
<dbReference type="InterPro" id="IPR002622">
    <property type="entry name" value="Transposase_14"/>
</dbReference>
<reference evidence="3" key="1">
    <citation type="submission" date="2020-02" db="EMBL/GenBank/DDBJ databases">
        <authorList>
            <person name="Meier V. D."/>
        </authorList>
    </citation>
    <scope>NUCLEOTIDE SEQUENCE</scope>
    <source>
        <strain evidence="3">AVDCRST_MAG03</strain>
    </source>
</reference>
<accession>A0A6J4PD90</accession>
<evidence type="ECO:0000256" key="1">
    <source>
        <dbReference type="SAM" id="MobiDB-lite"/>
    </source>
</evidence>
<dbReference type="InterPro" id="IPR009057">
    <property type="entry name" value="Homeodomain-like_sf"/>
</dbReference>
<protein>
    <recommendedName>
        <fullName evidence="2">Transposase Synechocystis PCC 6803 domain-containing protein</fullName>
    </recommendedName>
</protein>
<proteinExistence type="predicted"/>
<feature type="domain" description="Transposase Synechocystis PCC 6803" evidence="2">
    <location>
        <begin position="3"/>
        <end position="113"/>
    </location>
</feature>
<dbReference type="Pfam" id="PF01710">
    <property type="entry name" value="HTH_Tnp_IS630"/>
    <property type="match status" value="1"/>
</dbReference>
<dbReference type="SUPFAM" id="SSF46689">
    <property type="entry name" value="Homeodomain-like"/>
    <property type="match status" value="1"/>
</dbReference>
<evidence type="ECO:0000259" key="2">
    <source>
        <dbReference type="Pfam" id="PF01710"/>
    </source>
</evidence>
<organism evidence="3">
    <name type="scientific">uncultured Rubrobacteraceae bacterium</name>
    <dbReference type="NCBI Taxonomy" id="349277"/>
    <lineage>
        <taxon>Bacteria</taxon>
        <taxon>Bacillati</taxon>
        <taxon>Actinomycetota</taxon>
        <taxon>Rubrobacteria</taxon>
        <taxon>Rubrobacterales</taxon>
        <taxon>Rubrobacteraceae</taxon>
        <taxon>environmental samples</taxon>
    </lineage>
</organism>
<dbReference type="EMBL" id="CADCUT010000110">
    <property type="protein sequence ID" value="CAA9409582.1"/>
    <property type="molecule type" value="Genomic_DNA"/>
</dbReference>